<dbReference type="PANTHER" id="PTHR45984:SF3">
    <property type="entry name" value="SPERM-ASSOCIATED ANTIGEN 1"/>
    <property type="match status" value="1"/>
</dbReference>
<feature type="region of interest" description="Disordered" evidence="6">
    <location>
        <begin position="236"/>
        <end position="265"/>
    </location>
</feature>
<evidence type="ECO:0000256" key="2">
    <source>
        <dbReference type="ARBA" id="ARBA00022490"/>
    </source>
</evidence>
<accession>A0ABN9F4B2</accession>
<feature type="compositionally biased region" description="Basic and acidic residues" evidence="6">
    <location>
        <begin position="11"/>
        <end position="23"/>
    </location>
</feature>
<name>A0ABN9F4B2_9NEOB</name>
<dbReference type="Pfam" id="PF13877">
    <property type="entry name" value="RPAP3_C"/>
    <property type="match status" value="1"/>
</dbReference>
<dbReference type="PANTHER" id="PTHR45984">
    <property type="entry name" value="RNA (RNA) POLYMERASE II ASSOCIATED PROTEIN HOMOLOG"/>
    <property type="match status" value="1"/>
</dbReference>
<evidence type="ECO:0000256" key="5">
    <source>
        <dbReference type="PROSITE-ProRule" id="PRU00339"/>
    </source>
</evidence>
<dbReference type="InterPro" id="IPR051982">
    <property type="entry name" value="CiliaryAsmbly_MitoImport"/>
</dbReference>
<comment type="subcellular location">
    <subcellularLocation>
        <location evidence="1">Cytoplasm</location>
    </subcellularLocation>
</comment>
<evidence type="ECO:0000259" key="7">
    <source>
        <dbReference type="Pfam" id="PF13877"/>
    </source>
</evidence>
<keyword evidence="2" id="KW-0963">Cytoplasm</keyword>
<dbReference type="InterPro" id="IPR011990">
    <property type="entry name" value="TPR-like_helical_dom_sf"/>
</dbReference>
<dbReference type="Proteomes" id="UP001162483">
    <property type="component" value="Unassembled WGS sequence"/>
</dbReference>
<feature type="compositionally biased region" description="Basic and acidic residues" evidence="6">
    <location>
        <begin position="247"/>
        <end position="265"/>
    </location>
</feature>
<protein>
    <recommendedName>
        <fullName evidence="7">RNA-polymerase II-associated protein 3-like C-terminal domain-containing protein</fullName>
    </recommendedName>
</protein>
<reference evidence="8" key="1">
    <citation type="submission" date="2023-05" db="EMBL/GenBank/DDBJ databases">
        <authorList>
            <person name="Stuckert A."/>
        </authorList>
    </citation>
    <scope>NUCLEOTIDE SEQUENCE</scope>
</reference>
<gene>
    <name evidence="8" type="ORF">SPARVUS_LOCUS11128423</name>
</gene>
<evidence type="ECO:0000256" key="3">
    <source>
        <dbReference type="ARBA" id="ARBA00022737"/>
    </source>
</evidence>
<keyword evidence="4 5" id="KW-0802">TPR repeat</keyword>
<evidence type="ECO:0000256" key="1">
    <source>
        <dbReference type="ARBA" id="ARBA00004496"/>
    </source>
</evidence>
<sequence length="550" mass="62050">MGNTQKKFTKRPFEKQEEADQTPKHNKASNQNGVKNDNSNLQAKDPPEYKAKPGHGSTQAPTTEVTSQTGSQEAKLSSELLSPSARLKAEGNQLFKNGQFGEAAVKYAEAIENLKNTGAEDAEELGIIYSNRAACHLKDGNSLQCIEDCNKALELQPFSIKPLLRRAMAYESLERYRQAYVDYKVALQIDSGTQLANDSINRITKTLIDLDGPNWREKLPPIPSVPVSMQIHLQEKTMAAAKTSKNSRPEKDTGKSSKERFESLKQEGNDYVKKSHYREAVKKYTECLQINPEECTIYTNRALCYLKLCQYEEARHDCDCALRRDASNIKALYRRAQAYKGLENYQDCASDLRKVISLDPGVQEASTLLEEIITPFLSNSLKANRHDKQRKKILIDEVNEKEDTSNHSSLNGHGNGKRRERPPITKPSNSYEFEQLMSEIQAEKDQERCAQLLSLIDPKDLPTYLSYKLDTETLLLIALSLKHHVLEENPALVYQHLSHLSTADRFTVVLSFLSQAEKDEVQGLLTRLAEKHSEELDPDAISSLAEQYGL</sequence>
<feature type="region of interest" description="Disordered" evidence="6">
    <location>
        <begin position="396"/>
        <end position="428"/>
    </location>
</feature>
<dbReference type="Gene3D" id="1.25.40.10">
    <property type="entry name" value="Tetratricopeptide repeat domain"/>
    <property type="match status" value="2"/>
</dbReference>
<keyword evidence="3" id="KW-0677">Repeat</keyword>
<evidence type="ECO:0000313" key="8">
    <source>
        <dbReference type="EMBL" id="CAI9590946.1"/>
    </source>
</evidence>
<organism evidence="8 9">
    <name type="scientific">Staurois parvus</name>
    <dbReference type="NCBI Taxonomy" id="386267"/>
    <lineage>
        <taxon>Eukaryota</taxon>
        <taxon>Metazoa</taxon>
        <taxon>Chordata</taxon>
        <taxon>Craniata</taxon>
        <taxon>Vertebrata</taxon>
        <taxon>Euteleostomi</taxon>
        <taxon>Amphibia</taxon>
        <taxon>Batrachia</taxon>
        <taxon>Anura</taxon>
        <taxon>Neobatrachia</taxon>
        <taxon>Ranoidea</taxon>
        <taxon>Ranidae</taxon>
        <taxon>Staurois</taxon>
    </lineage>
</organism>
<dbReference type="SMART" id="SM00028">
    <property type="entry name" value="TPR"/>
    <property type="match status" value="6"/>
</dbReference>
<dbReference type="Pfam" id="PF13181">
    <property type="entry name" value="TPR_8"/>
    <property type="match status" value="1"/>
</dbReference>
<dbReference type="SUPFAM" id="SSF48452">
    <property type="entry name" value="TPR-like"/>
    <property type="match status" value="2"/>
</dbReference>
<keyword evidence="9" id="KW-1185">Reference proteome</keyword>
<feature type="repeat" description="TPR" evidence="5">
    <location>
        <begin position="261"/>
        <end position="294"/>
    </location>
</feature>
<dbReference type="InterPro" id="IPR019734">
    <property type="entry name" value="TPR_rpt"/>
</dbReference>
<feature type="compositionally biased region" description="Polar residues" evidence="6">
    <location>
        <begin position="56"/>
        <end position="78"/>
    </location>
</feature>
<feature type="compositionally biased region" description="Polar residues" evidence="6">
    <location>
        <begin position="28"/>
        <end position="42"/>
    </location>
</feature>
<dbReference type="InterPro" id="IPR025986">
    <property type="entry name" value="RPAP3-like_C"/>
</dbReference>
<dbReference type="EMBL" id="CATNWA010016225">
    <property type="protein sequence ID" value="CAI9590946.1"/>
    <property type="molecule type" value="Genomic_DNA"/>
</dbReference>
<feature type="region of interest" description="Disordered" evidence="6">
    <location>
        <begin position="1"/>
        <end position="78"/>
    </location>
</feature>
<proteinExistence type="predicted"/>
<evidence type="ECO:0000313" key="9">
    <source>
        <dbReference type="Proteomes" id="UP001162483"/>
    </source>
</evidence>
<evidence type="ECO:0000256" key="4">
    <source>
        <dbReference type="ARBA" id="ARBA00022803"/>
    </source>
</evidence>
<dbReference type="PROSITE" id="PS50005">
    <property type="entry name" value="TPR"/>
    <property type="match status" value="1"/>
</dbReference>
<comment type="caution">
    <text evidence="8">The sequence shown here is derived from an EMBL/GenBank/DDBJ whole genome shotgun (WGS) entry which is preliminary data.</text>
</comment>
<evidence type="ECO:0000256" key="6">
    <source>
        <dbReference type="SAM" id="MobiDB-lite"/>
    </source>
</evidence>
<feature type="domain" description="RNA-polymerase II-associated protein 3-like C-terminal" evidence="7">
    <location>
        <begin position="426"/>
        <end position="518"/>
    </location>
</feature>